<gene>
    <name evidence="2" type="ORF">TKK_001425</name>
</gene>
<keyword evidence="3" id="KW-1185">Reference proteome</keyword>
<name>A0ABD2XLP1_9HYME</name>
<organism evidence="2 3">
    <name type="scientific">Trichogramma kaykai</name>
    <dbReference type="NCBI Taxonomy" id="54128"/>
    <lineage>
        <taxon>Eukaryota</taxon>
        <taxon>Metazoa</taxon>
        <taxon>Ecdysozoa</taxon>
        <taxon>Arthropoda</taxon>
        <taxon>Hexapoda</taxon>
        <taxon>Insecta</taxon>
        <taxon>Pterygota</taxon>
        <taxon>Neoptera</taxon>
        <taxon>Endopterygota</taxon>
        <taxon>Hymenoptera</taxon>
        <taxon>Apocrita</taxon>
        <taxon>Proctotrupomorpha</taxon>
        <taxon>Chalcidoidea</taxon>
        <taxon>Trichogrammatidae</taxon>
        <taxon>Trichogramma</taxon>
    </lineage>
</organism>
<evidence type="ECO:0000313" key="3">
    <source>
        <dbReference type="Proteomes" id="UP001627154"/>
    </source>
</evidence>
<dbReference type="Proteomes" id="UP001627154">
    <property type="component" value="Unassembled WGS sequence"/>
</dbReference>
<accession>A0ABD2XLP1</accession>
<dbReference type="AlphaFoldDB" id="A0ABD2XLP1"/>
<feature type="chain" id="PRO_5044771142" description="Secreted protein" evidence="1">
    <location>
        <begin position="19"/>
        <end position="191"/>
    </location>
</feature>
<feature type="signal peptide" evidence="1">
    <location>
        <begin position="1"/>
        <end position="18"/>
    </location>
</feature>
<dbReference type="EMBL" id="JBJJXI010000019">
    <property type="protein sequence ID" value="KAL3406025.1"/>
    <property type="molecule type" value="Genomic_DNA"/>
</dbReference>
<comment type="caution">
    <text evidence="2">The sequence shown here is derived from an EMBL/GenBank/DDBJ whole genome shotgun (WGS) entry which is preliminary data.</text>
</comment>
<sequence>MRCCAFCYLNVALSSVVPTTPQCLGLDDGEQRVSTAAHALHRTRIVSMNFHSCARISHRIALSSGRILGRDRSSRGRSDKPRGISHSTANIIDAIVRLRGVKITSFLRNYFTNVANRRIMQYVFAQLYPSISSAAAARRWRTFHCVRDWTLPHKVQERIISAAARQQMQGVARAARTRPRIKYIIRILHRM</sequence>
<reference evidence="2 3" key="1">
    <citation type="journal article" date="2024" name="bioRxiv">
        <title>A reference genome for Trichogramma kaykai: A tiny desert-dwelling parasitoid wasp with competing sex-ratio distorters.</title>
        <authorList>
            <person name="Culotta J."/>
            <person name="Lindsey A.R."/>
        </authorList>
    </citation>
    <scope>NUCLEOTIDE SEQUENCE [LARGE SCALE GENOMIC DNA]</scope>
    <source>
        <strain evidence="2 3">KSX58</strain>
    </source>
</reference>
<evidence type="ECO:0008006" key="4">
    <source>
        <dbReference type="Google" id="ProtNLM"/>
    </source>
</evidence>
<proteinExistence type="predicted"/>
<evidence type="ECO:0000313" key="2">
    <source>
        <dbReference type="EMBL" id="KAL3406025.1"/>
    </source>
</evidence>
<protein>
    <recommendedName>
        <fullName evidence="4">Secreted protein</fullName>
    </recommendedName>
</protein>
<keyword evidence="1" id="KW-0732">Signal</keyword>
<evidence type="ECO:0000256" key="1">
    <source>
        <dbReference type="SAM" id="SignalP"/>
    </source>
</evidence>